<dbReference type="InterPro" id="IPR036291">
    <property type="entry name" value="NAD(P)-bd_dom_sf"/>
</dbReference>
<dbReference type="eggNOG" id="COG0451">
    <property type="taxonomic scope" value="Bacteria"/>
</dbReference>
<dbReference type="STRING" id="479431.Namu_3451"/>
<dbReference type="InterPro" id="IPR001509">
    <property type="entry name" value="Epimerase_deHydtase"/>
</dbReference>
<dbReference type="KEGG" id="nml:Namu_3451"/>
<keyword evidence="3" id="KW-1185">Reference proteome</keyword>
<dbReference type="AlphaFoldDB" id="C8XEM7"/>
<sequence>MTATMVIVGAGPVGRHTAQLLAERGDEVVVVTRSGRGPELDGVRRVAADASDAEALTGLTAGARALFNCANPADYTTWDQVWPPLAESLLQAAERTGATLVTASSLYGYGPVDGPMVEGQPDRATDHKGRLRAGMWAQARARHEAGRLHAVEVRGSDYVGEGVGANGHVPRQVPGALAGRAAWMIGRTDVPHTWTDVADMARTLVAVADRPDVWGQVWHAPSNEPRSQRQALTEVLAAAGHGPVPVHGVPAPALRAAGLFSPLMRELAQLSYIFTRPYVMDSAHTQQVLALAPTPWAQVCRRTVTGSSEPARA</sequence>
<dbReference type="OrthoDB" id="8205493at2"/>
<dbReference type="HOGENOM" id="CLU_049717_1_0_11"/>
<dbReference type="InParanoid" id="C8XEM7"/>
<feature type="domain" description="NAD-dependent epimerase/dehydratase" evidence="1">
    <location>
        <begin position="6"/>
        <end position="212"/>
    </location>
</feature>
<reference evidence="3" key="1">
    <citation type="submission" date="2009-09" db="EMBL/GenBank/DDBJ databases">
        <title>The complete genome of Nakamurella multipartita DSM 44233.</title>
        <authorList>
            <consortium name="US DOE Joint Genome Institute (JGI-PGF)"/>
            <person name="Lucas S."/>
            <person name="Copeland A."/>
            <person name="Lapidus A."/>
            <person name="Glavina del Rio T."/>
            <person name="Dalin E."/>
            <person name="Tice H."/>
            <person name="Bruce D."/>
            <person name="Goodwin L."/>
            <person name="Pitluck S."/>
            <person name="Kyrpides N."/>
            <person name="Mavromatis K."/>
            <person name="Ivanova N."/>
            <person name="Ovchinnikova G."/>
            <person name="Sims D."/>
            <person name="Meincke L."/>
            <person name="Brettin T."/>
            <person name="Detter J.C."/>
            <person name="Han C."/>
            <person name="Larimer F."/>
            <person name="Land M."/>
            <person name="Hauser L."/>
            <person name="Markowitz V."/>
            <person name="Cheng J.-F."/>
            <person name="Hugenholtz P."/>
            <person name="Woyke T."/>
            <person name="Wu D."/>
            <person name="Klenk H.-P."/>
            <person name="Eisen J.A."/>
        </authorList>
    </citation>
    <scope>NUCLEOTIDE SEQUENCE [LARGE SCALE GENOMIC DNA]</scope>
    <source>
        <strain evidence="3">ATCC 700099 / DSM 44233 / CIP 104796 / JCM 9543 / NBRC 105858 / Y-104</strain>
    </source>
</reference>
<dbReference type="SUPFAM" id="SSF51735">
    <property type="entry name" value="NAD(P)-binding Rossmann-fold domains"/>
    <property type="match status" value="1"/>
</dbReference>
<gene>
    <name evidence="2" type="ordered locus">Namu_3451</name>
</gene>
<evidence type="ECO:0000313" key="2">
    <source>
        <dbReference type="EMBL" id="ACV79778.1"/>
    </source>
</evidence>
<dbReference type="Pfam" id="PF01370">
    <property type="entry name" value="Epimerase"/>
    <property type="match status" value="1"/>
</dbReference>
<name>C8XEM7_NAKMY</name>
<organism evidence="2 3">
    <name type="scientific">Nakamurella multipartita (strain ATCC 700099 / DSM 44233 / CIP 104796 / JCM 9543 / NBRC 105858 / Y-104)</name>
    <name type="common">Microsphaera multipartita</name>
    <dbReference type="NCBI Taxonomy" id="479431"/>
    <lineage>
        <taxon>Bacteria</taxon>
        <taxon>Bacillati</taxon>
        <taxon>Actinomycetota</taxon>
        <taxon>Actinomycetes</taxon>
        <taxon>Nakamurellales</taxon>
        <taxon>Nakamurellaceae</taxon>
        <taxon>Nakamurella</taxon>
    </lineage>
</organism>
<evidence type="ECO:0000313" key="3">
    <source>
        <dbReference type="Proteomes" id="UP000002218"/>
    </source>
</evidence>
<accession>C8XEM7</accession>
<dbReference type="EMBL" id="CP001737">
    <property type="protein sequence ID" value="ACV79778.1"/>
    <property type="molecule type" value="Genomic_DNA"/>
</dbReference>
<reference evidence="2 3" key="2">
    <citation type="journal article" date="2010" name="Stand. Genomic Sci.">
        <title>Complete genome sequence of Nakamurella multipartita type strain (Y-104).</title>
        <authorList>
            <person name="Tice H."/>
            <person name="Mayilraj S."/>
            <person name="Sims D."/>
            <person name="Lapidus A."/>
            <person name="Nolan M."/>
            <person name="Lucas S."/>
            <person name="Glavina Del Rio T."/>
            <person name="Copeland A."/>
            <person name="Cheng J.F."/>
            <person name="Meincke L."/>
            <person name="Bruce D."/>
            <person name="Goodwin L."/>
            <person name="Pitluck S."/>
            <person name="Ivanova N."/>
            <person name="Mavromatis K."/>
            <person name="Ovchinnikova G."/>
            <person name="Pati A."/>
            <person name="Chen A."/>
            <person name="Palaniappan K."/>
            <person name="Land M."/>
            <person name="Hauser L."/>
            <person name="Chang Y.J."/>
            <person name="Jeffries C.D."/>
            <person name="Detter J.C."/>
            <person name="Brettin T."/>
            <person name="Rohde M."/>
            <person name="Goker M."/>
            <person name="Bristow J."/>
            <person name="Eisen J.A."/>
            <person name="Markowitz V."/>
            <person name="Hugenholtz P."/>
            <person name="Kyrpides N.C."/>
            <person name="Klenk H.P."/>
            <person name="Chen F."/>
        </authorList>
    </citation>
    <scope>NUCLEOTIDE SEQUENCE [LARGE SCALE GENOMIC DNA]</scope>
    <source>
        <strain evidence="3">ATCC 700099 / DSM 44233 / CIP 104796 / JCM 9543 / NBRC 105858 / Y-104</strain>
    </source>
</reference>
<dbReference type="Gene3D" id="3.40.50.720">
    <property type="entry name" value="NAD(P)-binding Rossmann-like Domain"/>
    <property type="match status" value="1"/>
</dbReference>
<dbReference type="RefSeq" id="WP_015748644.1">
    <property type="nucleotide sequence ID" value="NC_013235.1"/>
</dbReference>
<protein>
    <submittedName>
        <fullName evidence="2">NAD-dependent epimerase/dehydratase</fullName>
    </submittedName>
</protein>
<proteinExistence type="predicted"/>
<evidence type="ECO:0000259" key="1">
    <source>
        <dbReference type="Pfam" id="PF01370"/>
    </source>
</evidence>
<dbReference type="Proteomes" id="UP000002218">
    <property type="component" value="Chromosome"/>
</dbReference>